<dbReference type="OrthoDB" id="409543at2759"/>
<dbReference type="GO" id="GO:0016020">
    <property type="term" value="C:membrane"/>
    <property type="evidence" value="ECO:0007669"/>
    <property type="project" value="GOC"/>
</dbReference>
<feature type="chain" id="PRO_5008608730" evidence="1">
    <location>
        <begin position="27"/>
        <end position="190"/>
    </location>
</feature>
<dbReference type="InterPro" id="IPR029044">
    <property type="entry name" value="Nucleotide-diphossugar_trans"/>
</dbReference>
<reference evidence="3" key="2">
    <citation type="journal article" date="2018" name="Nat. Commun.">
        <title>Extreme sensitivity to ultraviolet light in the fungal pathogen causing white-nose syndrome of bats.</title>
        <authorList>
            <person name="Palmer J.M."/>
            <person name="Drees K.P."/>
            <person name="Foster J.T."/>
            <person name="Lindner D.L."/>
        </authorList>
    </citation>
    <scope>NUCLEOTIDE SEQUENCE [LARGE SCALE GENOMIC DNA]</scope>
    <source>
        <strain evidence="3">UAMH 10579</strain>
    </source>
</reference>
<dbReference type="GeneID" id="28837564"/>
<gene>
    <name evidence="2" type="ORF">VE01_04178</name>
</gene>
<dbReference type="GO" id="GO:0000030">
    <property type="term" value="F:mannosyltransferase activity"/>
    <property type="evidence" value="ECO:0007669"/>
    <property type="project" value="TreeGrafter"/>
</dbReference>
<accession>A0A1B8GLI4</accession>
<sequence>MSRPVWICLDIWLLLSFFFVHKSSHSQQTFENRLTERWALDFGRGCPLDLVVQTLIINTEAKLARPLSAAELLCRPLPSDQSSVPKLLHQSWKTNELPLKFEKWSTVCREKHRDWEWVLWTNEDNLNLVKKVYIDLDTDCLRPTSAAFKAFDILNAENTTASVDGEQINQFAIFRRMGTNESFENSIPNA</sequence>
<dbReference type="SUPFAM" id="SSF53448">
    <property type="entry name" value="Nucleotide-diphospho-sugar transferases"/>
    <property type="match status" value="1"/>
</dbReference>
<evidence type="ECO:0000313" key="3">
    <source>
        <dbReference type="Proteomes" id="UP000091956"/>
    </source>
</evidence>
<keyword evidence="1" id="KW-0732">Signal</keyword>
<feature type="signal peptide" evidence="1">
    <location>
        <begin position="1"/>
        <end position="26"/>
    </location>
</feature>
<evidence type="ECO:0000256" key="1">
    <source>
        <dbReference type="SAM" id="SignalP"/>
    </source>
</evidence>
<dbReference type="RefSeq" id="XP_018130428.1">
    <property type="nucleotide sequence ID" value="XM_018273654.1"/>
</dbReference>
<dbReference type="GO" id="GO:0051999">
    <property type="term" value="P:mannosyl-inositol phosphorylceramide biosynthetic process"/>
    <property type="evidence" value="ECO:0007669"/>
    <property type="project" value="TreeGrafter"/>
</dbReference>
<dbReference type="PANTHER" id="PTHR32385:SF23">
    <property type="entry name" value="NUCLEOTIDE-DIPHOSPHO-SUGAR TRANSFERASE"/>
    <property type="match status" value="1"/>
</dbReference>
<dbReference type="STRING" id="342668.A0A1B8GLI4"/>
<dbReference type="AlphaFoldDB" id="A0A1B8GLI4"/>
<name>A0A1B8GLI4_9PEZI</name>
<dbReference type="InterPro" id="IPR051706">
    <property type="entry name" value="Glycosyltransferase_domain"/>
</dbReference>
<organism evidence="2 3">
    <name type="scientific">Pseudogymnoascus verrucosus</name>
    <dbReference type="NCBI Taxonomy" id="342668"/>
    <lineage>
        <taxon>Eukaryota</taxon>
        <taxon>Fungi</taxon>
        <taxon>Dikarya</taxon>
        <taxon>Ascomycota</taxon>
        <taxon>Pezizomycotina</taxon>
        <taxon>Leotiomycetes</taxon>
        <taxon>Thelebolales</taxon>
        <taxon>Thelebolaceae</taxon>
        <taxon>Pseudogymnoascus</taxon>
    </lineage>
</organism>
<evidence type="ECO:0000313" key="2">
    <source>
        <dbReference type="EMBL" id="OBT96695.1"/>
    </source>
</evidence>
<reference evidence="2 3" key="1">
    <citation type="submission" date="2016-03" db="EMBL/GenBank/DDBJ databases">
        <title>Comparative genomics of Pseudogymnoascus destructans, the fungus causing white-nose syndrome of bats.</title>
        <authorList>
            <person name="Palmer J.M."/>
            <person name="Drees K.P."/>
            <person name="Foster J.T."/>
            <person name="Lindner D.L."/>
        </authorList>
    </citation>
    <scope>NUCLEOTIDE SEQUENCE [LARGE SCALE GENOMIC DNA]</scope>
    <source>
        <strain evidence="2 3">UAMH 10579</strain>
    </source>
</reference>
<dbReference type="Proteomes" id="UP000091956">
    <property type="component" value="Unassembled WGS sequence"/>
</dbReference>
<protein>
    <submittedName>
        <fullName evidence="2">Uncharacterized protein</fullName>
    </submittedName>
</protein>
<dbReference type="PANTHER" id="PTHR32385">
    <property type="entry name" value="MANNOSYL PHOSPHORYLINOSITOL CERAMIDE SYNTHASE"/>
    <property type="match status" value="1"/>
</dbReference>
<keyword evidence="3" id="KW-1185">Reference proteome</keyword>
<dbReference type="EMBL" id="KV460226">
    <property type="protein sequence ID" value="OBT96695.1"/>
    <property type="molecule type" value="Genomic_DNA"/>
</dbReference>
<proteinExistence type="predicted"/>